<proteinExistence type="predicted"/>
<evidence type="ECO:0000256" key="1">
    <source>
        <dbReference type="SAM" id="MobiDB-lite"/>
    </source>
</evidence>
<dbReference type="Proteomes" id="UP000027178">
    <property type="component" value="Unassembled WGS sequence"/>
</dbReference>
<evidence type="ECO:0000313" key="3">
    <source>
        <dbReference type="Proteomes" id="UP000027178"/>
    </source>
</evidence>
<accession>A0A066YM13</accession>
<dbReference type="PATRIC" id="fig|1348663.4.peg.5523"/>
<dbReference type="HOGENOM" id="CLU_1945909_0_0_11"/>
<feature type="compositionally biased region" description="Pro residues" evidence="1">
    <location>
        <begin position="64"/>
        <end position="73"/>
    </location>
</feature>
<feature type="compositionally biased region" description="Basic and acidic residues" evidence="1">
    <location>
        <begin position="82"/>
        <end position="100"/>
    </location>
</feature>
<dbReference type="EMBL" id="JNBY01000107">
    <property type="protein sequence ID" value="KDN82528.1"/>
    <property type="molecule type" value="Genomic_DNA"/>
</dbReference>
<name>A0A066YM13_9ACTN</name>
<evidence type="ECO:0000313" key="2">
    <source>
        <dbReference type="EMBL" id="KDN82528.1"/>
    </source>
</evidence>
<keyword evidence="3" id="KW-1185">Reference proteome</keyword>
<protein>
    <submittedName>
        <fullName evidence="2">Uncharacterized protein</fullName>
    </submittedName>
</protein>
<dbReference type="AlphaFoldDB" id="A0A066YM13"/>
<reference evidence="2 3" key="1">
    <citation type="submission" date="2014-05" db="EMBL/GenBank/DDBJ databases">
        <title>Draft Genome Sequence of Kitasatospora cheerisanensis KCTC 2395.</title>
        <authorList>
            <person name="Nam D.H."/>
        </authorList>
    </citation>
    <scope>NUCLEOTIDE SEQUENCE [LARGE SCALE GENOMIC DNA]</scope>
    <source>
        <strain evidence="2 3">KCTC 2395</strain>
    </source>
</reference>
<comment type="caution">
    <text evidence="2">The sequence shown here is derived from an EMBL/GenBank/DDBJ whole genome shotgun (WGS) entry which is preliminary data.</text>
</comment>
<gene>
    <name evidence="2" type="ORF">KCH_57060</name>
</gene>
<sequence>MEPRLPRPGVAGLNPARRPGGPSGSVGRNRRVDAGSAAGTRGTGLPSIPGTPGPVRPLALRPPAAVPGRPPRPAGLSSGFAHRGESQEGAHTLRERRSAERTPPAAPAFRRRTLSNGWPGALQWVIMGI</sequence>
<feature type="region of interest" description="Disordered" evidence="1">
    <location>
        <begin position="1"/>
        <end position="114"/>
    </location>
</feature>
<organism evidence="2 3">
    <name type="scientific">Kitasatospora cheerisanensis KCTC 2395</name>
    <dbReference type="NCBI Taxonomy" id="1348663"/>
    <lineage>
        <taxon>Bacteria</taxon>
        <taxon>Bacillati</taxon>
        <taxon>Actinomycetota</taxon>
        <taxon>Actinomycetes</taxon>
        <taxon>Kitasatosporales</taxon>
        <taxon>Streptomycetaceae</taxon>
        <taxon>Kitasatospora</taxon>
    </lineage>
</organism>